<reference evidence="2 3" key="1">
    <citation type="journal article" date="2008" name="Proc. Natl. Acad. Sci. U.S.A.">
        <title>Nitrogen fixation island and rhizosphere competence traits in the genome of root-associated Pseudomonas stutzeri A1501.</title>
        <authorList>
            <person name="Yan Y."/>
            <person name="Yang J."/>
            <person name="Dou Y."/>
            <person name="Chen M."/>
            <person name="Ping S."/>
            <person name="Peng J."/>
            <person name="Lu W."/>
            <person name="Zhang W."/>
            <person name="Yao Z."/>
            <person name="Li H."/>
            <person name="Liu W."/>
            <person name="He S."/>
            <person name="Geng L."/>
            <person name="Zhang X."/>
            <person name="Yang F."/>
            <person name="Yu H."/>
            <person name="Zhan Y."/>
            <person name="Li D."/>
            <person name="Lin Z."/>
            <person name="Wang Y."/>
            <person name="Elmerich C."/>
            <person name="Lin M."/>
            <person name="Jin Q."/>
        </authorList>
    </citation>
    <scope>NUCLEOTIDE SEQUENCE [LARGE SCALE GENOMIC DNA]</scope>
    <source>
        <strain evidence="2 3">A1501</strain>
    </source>
</reference>
<dbReference type="InterPro" id="IPR021357">
    <property type="entry name" value="DUF2782"/>
</dbReference>
<evidence type="ECO:0000313" key="2">
    <source>
        <dbReference type="EMBL" id="ABP77820.1"/>
    </source>
</evidence>
<dbReference type="KEGG" id="psa:PST_0114"/>
<evidence type="ECO:0008006" key="4">
    <source>
        <dbReference type="Google" id="ProtNLM"/>
    </source>
</evidence>
<keyword evidence="3" id="KW-1185">Reference proteome</keyword>
<dbReference type="AlphaFoldDB" id="A4VFR9"/>
<dbReference type="Gene3D" id="2.20.130.30">
    <property type="entry name" value="Protein of unknown function DUF2782"/>
    <property type="match status" value="1"/>
</dbReference>
<organism evidence="2 3">
    <name type="scientific">Stutzerimonas stutzeri (strain A1501)</name>
    <name type="common">Pseudomonas stutzeri</name>
    <dbReference type="NCBI Taxonomy" id="379731"/>
    <lineage>
        <taxon>Bacteria</taxon>
        <taxon>Pseudomonadati</taxon>
        <taxon>Pseudomonadota</taxon>
        <taxon>Gammaproteobacteria</taxon>
        <taxon>Pseudomonadales</taxon>
        <taxon>Pseudomonadaceae</taxon>
        <taxon>Stutzerimonas</taxon>
    </lineage>
</organism>
<accession>A4VFR9</accession>
<proteinExistence type="predicted"/>
<dbReference type="HOGENOM" id="CLU_145353_1_0_6"/>
<protein>
    <recommendedName>
        <fullName evidence="4">DUF2782 domain-containing protein</fullName>
    </recommendedName>
</protein>
<dbReference type="Proteomes" id="UP000000233">
    <property type="component" value="Chromosome"/>
</dbReference>
<gene>
    <name evidence="2" type="ordered locus">PST_0114</name>
</gene>
<dbReference type="EMBL" id="CP000304">
    <property type="protein sequence ID" value="ABP77820.1"/>
    <property type="molecule type" value="Genomic_DNA"/>
</dbReference>
<keyword evidence="1" id="KW-0732">Signal</keyword>
<evidence type="ECO:0000256" key="1">
    <source>
        <dbReference type="SAM" id="SignalP"/>
    </source>
</evidence>
<dbReference type="eggNOG" id="ENOG5032ZXK">
    <property type="taxonomic scope" value="Bacteria"/>
</dbReference>
<name>A4VFR9_STUS1</name>
<evidence type="ECO:0000313" key="3">
    <source>
        <dbReference type="Proteomes" id="UP000000233"/>
    </source>
</evidence>
<sequence>MRRTTYRQRDKVTMRALKHLMLASLLACAPLAGFAQESVEGEPDVTIRQEGDRTVEEYRVNGFLYAVKVTPKHGKPYFLVRADGNDGNFVRSDQPDMLIPAWKIFSW</sequence>
<feature type="signal peptide" evidence="1">
    <location>
        <begin position="1"/>
        <end position="35"/>
    </location>
</feature>
<feature type="chain" id="PRO_5002675371" description="DUF2782 domain-containing protein" evidence="1">
    <location>
        <begin position="36"/>
        <end position="107"/>
    </location>
</feature>
<dbReference type="Pfam" id="PF11191">
    <property type="entry name" value="DUF2782"/>
    <property type="match status" value="1"/>
</dbReference>